<dbReference type="InterPro" id="IPR051546">
    <property type="entry name" value="Aspartate_Ammonia-Lyase"/>
</dbReference>
<evidence type="ECO:0000313" key="8">
    <source>
        <dbReference type="Proteomes" id="UP000194267"/>
    </source>
</evidence>
<dbReference type="GO" id="GO:0006099">
    <property type="term" value="P:tricarboxylic acid cycle"/>
    <property type="evidence" value="ECO:0007669"/>
    <property type="project" value="InterPro"/>
</dbReference>
<dbReference type="EC" id="4.3.1.1" evidence="2"/>
<gene>
    <name evidence="7" type="primary">aspA</name>
    <name evidence="7" type="ORF">A6D92_01985</name>
</gene>
<dbReference type="GO" id="GO:0008797">
    <property type="term" value="F:aspartate ammonia-lyase activity"/>
    <property type="evidence" value="ECO:0007669"/>
    <property type="project" value="UniProtKB-EC"/>
</dbReference>
<evidence type="ECO:0000259" key="6">
    <source>
        <dbReference type="Pfam" id="PF10415"/>
    </source>
</evidence>
<dbReference type="PRINTS" id="PR00145">
    <property type="entry name" value="ARGSUCLYASE"/>
</dbReference>
<dbReference type="FunFam" id="1.20.200.10:FF:000001">
    <property type="entry name" value="Fumarate hydratase, mitochondrial"/>
    <property type="match status" value="1"/>
</dbReference>
<protein>
    <recommendedName>
        <fullName evidence="2">aspartate ammonia-lyase</fullName>
        <ecNumber evidence="2">4.3.1.1</ecNumber>
    </recommendedName>
</protein>
<dbReference type="GO" id="GO:0006531">
    <property type="term" value="P:aspartate metabolic process"/>
    <property type="evidence" value="ECO:0007669"/>
    <property type="project" value="TreeGrafter"/>
</dbReference>
<dbReference type="Gene3D" id="1.10.275.10">
    <property type="entry name" value="Fumarase/aspartase (N-terminal domain)"/>
    <property type="match status" value="1"/>
</dbReference>
<dbReference type="InterPro" id="IPR024083">
    <property type="entry name" value="Fumarase/histidase_N"/>
</dbReference>
<dbReference type="InterPro" id="IPR008948">
    <property type="entry name" value="L-Aspartase-like"/>
</dbReference>
<dbReference type="GO" id="GO:0005829">
    <property type="term" value="C:cytosol"/>
    <property type="evidence" value="ECO:0007669"/>
    <property type="project" value="TreeGrafter"/>
</dbReference>
<keyword evidence="4 7" id="KW-0456">Lyase</keyword>
<dbReference type="Gene3D" id="1.20.200.10">
    <property type="entry name" value="Fumarase/aspartase (Central domain)"/>
    <property type="match status" value="1"/>
</dbReference>
<organism evidence="7 8">
    <name type="scientific">Symbiobacterium thermophilum</name>
    <dbReference type="NCBI Taxonomy" id="2734"/>
    <lineage>
        <taxon>Bacteria</taxon>
        <taxon>Bacillati</taxon>
        <taxon>Bacillota</taxon>
        <taxon>Clostridia</taxon>
        <taxon>Eubacteriales</taxon>
        <taxon>Symbiobacteriaceae</taxon>
        <taxon>Symbiobacterium</taxon>
    </lineage>
</organism>
<dbReference type="InterPro" id="IPR000362">
    <property type="entry name" value="Fumarate_lyase_fam"/>
</dbReference>
<dbReference type="Pfam" id="PF10415">
    <property type="entry name" value="FumaraseC_C"/>
    <property type="match status" value="1"/>
</dbReference>
<dbReference type="CDD" id="cd01357">
    <property type="entry name" value="Aspartase"/>
    <property type="match status" value="1"/>
</dbReference>
<dbReference type="PRINTS" id="PR00149">
    <property type="entry name" value="FUMRATELYASE"/>
</dbReference>
<dbReference type="InterPro" id="IPR018951">
    <property type="entry name" value="Fumarase_C_C"/>
</dbReference>
<dbReference type="Gene3D" id="1.10.40.30">
    <property type="entry name" value="Fumarase/aspartase (C-terminal domain)"/>
    <property type="match status" value="1"/>
</dbReference>
<feature type="domain" description="Fumarate lyase N-terminal" evidence="5">
    <location>
        <begin position="12"/>
        <end position="341"/>
    </location>
</feature>
<evidence type="ECO:0000256" key="1">
    <source>
        <dbReference type="ARBA" id="ARBA00001494"/>
    </source>
</evidence>
<dbReference type="InterPro" id="IPR020557">
    <property type="entry name" value="Fumarate_lyase_CS"/>
</dbReference>
<dbReference type="FunFam" id="1.10.275.10:FF:000001">
    <property type="entry name" value="Fumarate hydratase, mitochondrial"/>
    <property type="match status" value="1"/>
</dbReference>
<evidence type="ECO:0000256" key="3">
    <source>
        <dbReference type="ARBA" id="ARBA00022605"/>
    </source>
</evidence>
<dbReference type="PROSITE" id="PS00163">
    <property type="entry name" value="FUMARATE_LYASES"/>
    <property type="match status" value="1"/>
</dbReference>
<dbReference type="EMBL" id="LWLV01000101">
    <property type="protein sequence ID" value="OTA42037.1"/>
    <property type="molecule type" value="Genomic_DNA"/>
</dbReference>
<sequence length="469" mass="50781">MQQTRTERDLLGEKQVPADAYYGIQTTRALENFRITGQRLHPALVRGLAQVKKAAAQANHQLGYLPDDVARAIVQACDEILAGRLADQFPIDPVQGGAGTSANMNANEVIANRAIEILGGRKGDYSRVSPNDHVNFAQSTNDAFPTALRLALMERADVLVESLVGLEEALRAKAAEFDDVVKVGRTHLQDAVPIRLGQEFSAWCAAVERGRRRIQQAVEALCEVNMGATAVGTGLNADPAYPPLVIELLSRNTGRSLRPPADLVDATQNVDPLVALSGSLKALAVSLSKIANDIRLMASGPRCGLYEIRLPEMQPGSSIMPGKVNPVMAEVLNQTCFLVMGLDLTVTLAGEAGQLELNVMEPVIGYALFTSIDALANVVRLFTERCVWGIQANRERCEELVNRSIGLVTAINPIVGYKNASEIAREAALTGRPVREIVLEKGLLTEEEIDEILSPKNLTTMGIARRVRR</sequence>
<dbReference type="Pfam" id="PF00206">
    <property type="entry name" value="Lyase_1"/>
    <property type="match status" value="1"/>
</dbReference>
<evidence type="ECO:0000256" key="2">
    <source>
        <dbReference type="ARBA" id="ARBA00012992"/>
    </source>
</evidence>
<evidence type="ECO:0000313" key="7">
    <source>
        <dbReference type="EMBL" id="OTA42037.1"/>
    </source>
</evidence>
<dbReference type="InterPro" id="IPR022761">
    <property type="entry name" value="Fumarate_lyase_N"/>
</dbReference>
<evidence type="ECO:0000256" key="4">
    <source>
        <dbReference type="ARBA" id="ARBA00023239"/>
    </source>
</evidence>
<dbReference type="GO" id="GO:0008652">
    <property type="term" value="P:amino acid biosynthetic process"/>
    <property type="evidence" value="ECO:0007669"/>
    <property type="project" value="UniProtKB-KW"/>
</dbReference>
<dbReference type="PANTHER" id="PTHR42696:SF2">
    <property type="entry name" value="ASPARTATE AMMONIA-LYASE"/>
    <property type="match status" value="1"/>
</dbReference>
<dbReference type="Proteomes" id="UP000194267">
    <property type="component" value="Unassembled WGS sequence"/>
</dbReference>
<keyword evidence="3" id="KW-0028">Amino-acid biosynthesis</keyword>
<dbReference type="PANTHER" id="PTHR42696">
    <property type="entry name" value="ASPARTATE AMMONIA-LYASE"/>
    <property type="match status" value="1"/>
</dbReference>
<reference evidence="8" key="1">
    <citation type="submission" date="2016-04" db="EMBL/GenBank/DDBJ databases">
        <authorList>
            <person name="Antunes L.P."/>
            <person name="Martins L.F."/>
            <person name="Pereira R.V."/>
            <person name="Thomas A.M."/>
            <person name="Barbosa D."/>
            <person name="Nascimento L."/>
            <person name="Silva G.M."/>
            <person name="Condomitti G.W."/>
            <person name="Digiampietri L.A."/>
            <person name="Lombardi K.C."/>
            <person name="Ramos P.L."/>
            <person name="Quaggio R.B."/>
            <person name="Oliveira J.C."/>
            <person name="Pascon R.C."/>
            <person name="Cruz J.B."/>
            <person name="Silva A.M."/>
            <person name="Setubal J.C."/>
        </authorList>
    </citation>
    <scope>NUCLEOTIDE SEQUENCE [LARGE SCALE GENOMIC DNA]</scope>
</reference>
<dbReference type="NCBIfam" id="NF008909">
    <property type="entry name" value="PRK12273.1"/>
    <property type="match status" value="1"/>
</dbReference>
<name>A0A1Y2T8K5_SYMTR</name>
<feature type="domain" description="Fumarase C C-terminal" evidence="6">
    <location>
        <begin position="407"/>
        <end position="459"/>
    </location>
</feature>
<accession>A0A1Y2T8K5</accession>
<dbReference type="FunFam" id="1.10.40.30:FF:000002">
    <property type="entry name" value="Fumarate hydratase class II"/>
    <property type="match status" value="1"/>
</dbReference>
<dbReference type="SUPFAM" id="SSF48557">
    <property type="entry name" value="L-aspartase-like"/>
    <property type="match status" value="1"/>
</dbReference>
<comment type="catalytic activity">
    <reaction evidence="1">
        <text>L-aspartate = fumarate + NH4(+)</text>
        <dbReference type="Rhea" id="RHEA:16601"/>
        <dbReference type="ChEBI" id="CHEBI:28938"/>
        <dbReference type="ChEBI" id="CHEBI:29806"/>
        <dbReference type="ChEBI" id="CHEBI:29991"/>
        <dbReference type="EC" id="4.3.1.1"/>
    </reaction>
</comment>
<dbReference type="AlphaFoldDB" id="A0A1Y2T8K5"/>
<evidence type="ECO:0000259" key="5">
    <source>
        <dbReference type="Pfam" id="PF00206"/>
    </source>
</evidence>
<comment type="caution">
    <text evidence="7">The sequence shown here is derived from an EMBL/GenBank/DDBJ whole genome shotgun (WGS) entry which is preliminary data.</text>
</comment>
<proteinExistence type="predicted"/>